<gene>
    <name evidence="3" type="ORF">LCOR_06733.1</name>
</gene>
<evidence type="ECO:0000256" key="1">
    <source>
        <dbReference type="SAM" id="Phobius"/>
    </source>
</evidence>
<keyword evidence="1" id="KW-1133">Transmembrane helix</keyword>
<dbReference type="PANTHER" id="PTHR46599:SF3">
    <property type="entry name" value="PIGGYBAC TRANSPOSABLE ELEMENT-DERIVED PROTEIN 4"/>
    <property type="match status" value="1"/>
</dbReference>
<organism evidence="3 4">
    <name type="scientific">Lichtheimia corymbifera JMRC:FSU:9682</name>
    <dbReference type="NCBI Taxonomy" id="1263082"/>
    <lineage>
        <taxon>Eukaryota</taxon>
        <taxon>Fungi</taxon>
        <taxon>Fungi incertae sedis</taxon>
        <taxon>Mucoromycota</taxon>
        <taxon>Mucoromycotina</taxon>
        <taxon>Mucoromycetes</taxon>
        <taxon>Mucorales</taxon>
        <taxon>Lichtheimiaceae</taxon>
        <taxon>Lichtheimia</taxon>
    </lineage>
</organism>
<dbReference type="AlphaFoldDB" id="A0A068S033"/>
<dbReference type="PANTHER" id="PTHR46599">
    <property type="entry name" value="PIGGYBAC TRANSPOSABLE ELEMENT-DERIVED PROTEIN 4"/>
    <property type="match status" value="1"/>
</dbReference>
<dbReference type="EMBL" id="CBTN010000030">
    <property type="protein sequence ID" value="CDH55609.1"/>
    <property type="molecule type" value="Genomic_DNA"/>
</dbReference>
<evidence type="ECO:0000313" key="4">
    <source>
        <dbReference type="Proteomes" id="UP000027586"/>
    </source>
</evidence>
<feature type="transmembrane region" description="Helical" evidence="1">
    <location>
        <begin position="96"/>
        <end position="119"/>
    </location>
</feature>
<comment type="caution">
    <text evidence="3">The sequence shown here is derived from an EMBL/GenBank/DDBJ whole genome shotgun (WGS) entry which is preliminary data.</text>
</comment>
<accession>A0A068S033</accession>
<feature type="domain" description="PiggyBac transposable element-derived protein" evidence="2">
    <location>
        <begin position="160"/>
        <end position="508"/>
    </location>
</feature>
<name>A0A068S033_9FUNG</name>
<keyword evidence="4" id="KW-1185">Reference proteome</keyword>
<dbReference type="STRING" id="1263082.A0A068S033"/>
<proteinExistence type="predicted"/>
<evidence type="ECO:0000259" key="2">
    <source>
        <dbReference type="Pfam" id="PF13843"/>
    </source>
</evidence>
<evidence type="ECO:0000313" key="3">
    <source>
        <dbReference type="EMBL" id="CDH55609.1"/>
    </source>
</evidence>
<reference evidence="3" key="1">
    <citation type="submission" date="2013-08" db="EMBL/GenBank/DDBJ databases">
        <title>Gene expansion shapes genome architecture in the human pathogen Lichtheimia corymbifera: an evolutionary genomics analysis in the ancient terrestrial Mucorales (Mucoromycotina).</title>
        <authorList>
            <person name="Schwartze V.U."/>
            <person name="Winter S."/>
            <person name="Shelest E."/>
            <person name="Marcet-Houben M."/>
            <person name="Horn F."/>
            <person name="Wehner S."/>
            <person name="Hoffmann K."/>
            <person name="Riege K."/>
            <person name="Sammeth M."/>
            <person name="Nowrousian M."/>
            <person name="Valiante V."/>
            <person name="Linde J."/>
            <person name="Jacobsen I.D."/>
            <person name="Marz M."/>
            <person name="Brakhage A.A."/>
            <person name="Gabaldon T."/>
            <person name="Bocker S."/>
            <person name="Voigt K."/>
        </authorList>
    </citation>
    <scope>NUCLEOTIDE SEQUENCE [LARGE SCALE GENOMIC DNA]</scope>
    <source>
        <strain evidence="3">FSU 9682</strain>
    </source>
</reference>
<dbReference type="InterPro" id="IPR029526">
    <property type="entry name" value="PGBD"/>
</dbReference>
<protein>
    <recommendedName>
        <fullName evidence="2">PiggyBac transposable element-derived protein domain-containing protein</fullName>
    </recommendedName>
</protein>
<keyword evidence="1" id="KW-0812">Transmembrane</keyword>
<dbReference type="Pfam" id="PF13843">
    <property type="entry name" value="DDE_Tnp_1_7"/>
    <property type="match status" value="1"/>
</dbReference>
<keyword evidence="1" id="KW-0472">Membrane</keyword>
<dbReference type="VEuPathDB" id="FungiDB:LCOR_06733.1"/>
<sequence length="607" mass="69297">MPKNLARLTIGVRVSFKPRAFTSFEEANKFNTTKASDERLFGIITAIEVEGRSSIAVIDVDGFAGVHARIKLDSLKYEKRQPAVLQQRSSLKLKQMMLRGLWITTVIAAVMMKMTAVMMKMPMLTRNQWIDEEVVVDDRLVKLSYTRDPQLTLPQAAYSTPMAFFKHFLPMEYIGQHVVLAINAKAAYLSIDYWQMLTVEEYMLWIGLWTCMVLIPLSDRSEYWSKTPTFLLTSPLNFSRWMSRRRFETILQAHTLEHPTVIQSSADPLVDIRAFVNAYNDNLAAALIAGKTMTIDESMNQWLGKVSRMPNVKKIIGKPHPVGQEFKNIADATTNIMIRLDISEKNQDGKEFSDKPRVTGCILRLTKPWFASGRTIVADSWFGSPAVAAELRKKGLFSIVSMKKRKYWPRNVLRTSLRTYLEFMDHITCSTTLPGSTVSHVVKENNRSRRVSFQRAVVFDDYNEAKGAIDINNNIRDNMISYHDVIRTNTWQHRSFAFFLAVAEANAFLAWRTFGPENLRGITHFKFRERLASELVHAYEYNGTENTSSASAGYHSLVVIGKKVGSNGKKYSMQKQCQHCKRRTTKMCVCNQLGVCTACIPTHFREV</sequence>
<dbReference type="Proteomes" id="UP000027586">
    <property type="component" value="Unassembled WGS sequence"/>
</dbReference>
<dbReference type="OrthoDB" id="2409026at2759"/>